<dbReference type="InParanoid" id="A0A2J7R025"/>
<dbReference type="SUPFAM" id="SSF52833">
    <property type="entry name" value="Thioredoxin-like"/>
    <property type="match status" value="1"/>
</dbReference>
<dbReference type="PROSITE" id="PS00194">
    <property type="entry name" value="THIOREDOXIN_1"/>
    <property type="match status" value="1"/>
</dbReference>
<proteinExistence type="predicted"/>
<dbReference type="InterPro" id="IPR008979">
    <property type="entry name" value="Galactose-bd-like_sf"/>
</dbReference>
<organism evidence="4 5">
    <name type="scientific">Cryptotermes secundus</name>
    <dbReference type="NCBI Taxonomy" id="105785"/>
    <lineage>
        <taxon>Eukaryota</taxon>
        <taxon>Metazoa</taxon>
        <taxon>Ecdysozoa</taxon>
        <taxon>Arthropoda</taxon>
        <taxon>Hexapoda</taxon>
        <taxon>Insecta</taxon>
        <taxon>Pterygota</taxon>
        <taxon>Neoptera</taxon>
        <taxon>Polyneoptera</taxon>
        <taxon>Dictyoptera</taxon>
        <taxon>Blattodea</taxon>
        <taxon>Blattoidea</taxon>
        <taxon>Termitoidae</taxon>
        <taxon>Kalotermitidae</taxon>
        <taxon>Cryptotermitinae</taxon>
        <taxon>Cryptotermes</taxon>
    </lineage>
</organism>
<dbReference type="Pfam" id="PF00085">
    <property type="entry name" value="Thioredoxin"/>
    <property type="match status" value="1"/>
</dbReference>
<comment type="caution">
    <text evidence="4">The sequence shown here is derived from an EMBL/GenBank/DDBJ whole genome shotgun (WGS) entry which is preliminary data.</text>
</comment>
<dbReference type="Gene3D" id="2.60.120.470">
    <property type="entry name" value="PITH domain"/>
    <property type="match status" value="1"/>
</dbReference>
<sequence length="286" mass="31888">MGSVRVINDDSHFQGEMSSSGTKLVVVDYTASWCGPCQRIAPVFEQLARKYPRAIFLKVDVDKCQETAASQGVSAMPTFIFYRNKTKVDRVQGADPTSLENKIQQYYGSEDSEDGDSAFQGHMDLSTFIHKQQCECLNESDDHPFAHCLTSGGGYLKSDCDEQLIISITFTQAVKVHALKFKAPQDKGPKTIKLFINQPRTLDFDMADSYQAVQELQVTPEELEGTPVNLRYVKFQNVQNIQLFIKDNQNGSDTTQIDHLAIIGSPISTTNMGEFKRVAGKKGESH</sequence>
<dbReference type="PROSITE" id="PS51352">
    <property type="entry name" value="THIOREDOXIN_2"/>
    <property type="match status" value="1"/>
</dbReference>
<evidence type="ECO:0000313" key="5">
    <source>
        <dbReference type="Proteomes" id="UP000235965"/>
    </source>
</evidence>
<dbReference type="PANTHER" id="PTHR46115">
    <property type="entry name" value="THIOREDOXIN-LIKE PROTEIN 1"/>
    <property type="match status" value="1"/>
</dbReference>
<dbReference type="OrthoDB" id="2121326at2759"/>
<feature type="domain" description="PITH" evidence="3">
    <location>
        <begin position="114"/>
        <end position="282"/>
    </location>
</feature>
<keyword evidence="5" id="KW-1185">Reference proteome</keyword>
<evidence type="ECO:0000259" key="2">
    <source>
        <dbReference type="PROSITE" id="PS51352"/>
    </source>
</evidence>
<dbReference type="PRINTS" id="PR00421">
    <property type="entry name" value="THIOREDOXIN"/>
</dbReference>
<dbReference type="GO" id="GO:0005737">
    <property type="term" value="C:cytoplasm"/>
    <property type="evidence" value="ECO:0007669"/>
    <property type="project" value="UniProtKB-ARBA"/>
</dbReference>
<dbReference type="FunCoup" id="A0A2J7R025">
    <property type="interactions" value="1829"/>
</dbReference>
<dbReference type="SUPFAM" id="SSF49785">
    <property type="entry name" value="Galactose-binding domain-like"/>
    <property type="match status" value="1"/>
</dbReference>
<dbReference type="InterPro" id="IPR037047">
    <property type="entry name" value="PITH_dom_sf"/>
</dbReference>
<dbReference type="InterPro" id="IPR013766">
    <property type="entry name" value="Thioredoxin_domain"/>
</dbReference>
<dbReference type="Gene3D" id="3.40.30.10">
    <property type="entry name" value="Glutaredoxin"/>
    <property type="match status" value="1"/>
</dbReference>
<evidence type="ECO:0000256" key="1">
    <source>
        <dbReference type="ARBA" id="ARBA00023157"/>
    </source>
</evidence>
<name>A0A2J7R025_9NEOP</name>
<dbReference type="STRING" id="105785.A0A2J7R025"/>
<dbReference type="InterPro" id="IPR036249">
    <property type="entry name" value="Thioredoxin-like_sf"/>
</dbReference>
<dbReference type="Proteomes" id="UP000235965">
    <property type="component" value="Unassembled WGS sequence"/>
</dbReference>
<dbReference type="Pfam" id="PF06201">
    <property type="entry name" value="PITH"/>
    <property type="match status" value="1"/>
</dbReference>
<reference evidence="4 5" key="1">
    <citation type="submission" date="2017-12" db="EMBL/GenBank/DDBJ databases">
        <title>Hemimetabolous genomes reveal molecular basis of termite eusociality.</title>
        <authorList>
            <person name="Harrison M.C."/>
            <person name="Jongepier E."/>
            <person name="Robertson H.M."/>
            <person name="Arning N."/>
            <person name="Bitard-Feildel T."/>
            <person name="Chao H."/>
            <person name="Childers C.P."/>
            <person name="Dinh H."/>
            <person name="Doddapaneni H."/>
            <person name="Dugan S."/>
            <person name="Gowin J."/>
            <person name="Greiner C."/>
            <person name="Han Y."/>
            <person name="Hu H."/>
            <person name="Hughes D.S.T."/>
            <person name="Huylmans A.-K."/>
            <person name="Kemena C."/>
            <person name="Kremer L.P.M."/>
            <person name="Lee S.L."/>
            <person name="Lopez-Ezquerra A."/>
            <person name="Mallet L."/>
            <person name="Monroy-Kuhn J.M."/>
            <person name="Moser A."/>
            <person name="Murali S.C."/>
            <person name="Muzny D.M."/>
            <person name="Otani S."/>
            <person name="Piulachs M.-D."/>
            <person name="Poelchau M."/>
            <person name="Qu J."/>
            <person name="Schaub F."/>
            <person name="Wada-Katsumata A."/>
            <person name="Worley K.C."/>
            <person name="Xie Q."/>
            <person name="Ylla G."/>
            <person name="Poulsen M."/>
            <person name="Gibbs R.A."/>
            <person name="Schal C."/>
            <person name="Richards S."/>
            <person name="Belles X."/>
            <person name="Korb J."/>
            <person name="Bornberg-Bauer E."/>
        </authorList>
    </citation>
    <scope>NUCLEOTIDE SEQUENCE [LARGE SCALE GENOMIC DNA]</scope>
    <source>
        <tissue evidence="4">Whole body</tissue>
    </source>
</reference>
<dbReference type="PROSITE" id="PS51532">
    <property type="entry name" value="PITH"/>
    <property type="match status" value="1"/>
</dbReference>
<gene>
    <name evidence="4" type="primary">Txnl1</name>
    <name evidence="4" type="ORF">B7P43_G17864</name>
</gene>
<keyword evidence="1" id="KW-1015">Disulfide bond</keyword>
<dbReference type="AlphaFoldDB" id="A0A2J7R025"/>
<dbReference type="FunFam" id="3.40.30.10:FF:000245">
    <property type="entry name" value="Thioredoxin"/>
    <property type="match status" value="1"/>
</dbReference>
<dbReference type="EMBL" id="NEVH01008332">
    <property type="protein sequence ID" value="PNF34177.1"/>
    <property type="molecule type" value="Genomic_DNA"/>
</dbReference>
<dbReference type="InterPro" id="IPR010400">
    <property type="entry name" value="PITH_dom"/>
</dbReference>
<evidence type="ECO:0000259" key="3">
    <source>
        <dbReference type="PROSITE" id="PS51532"/>
    </source>
</evidence>
<dbReference type="CDD" id="cd02947">
    <property type="entry name" value="TRX_family"/>
    <property type="match status" value="1"/>
</dbReference>
<protein>
    <submittedName>
        <fullName evidence="4">Thioredoxin-like protein 1</fullName>
    </submittedName>
</protein>
<evidence type="ECO:0000313" key="4">
    <source>
        <dbReference type="EMBL" id="PNF34177.1"/>
    </source>
</evidence>
<accession>A0A2J7R025</accession>
<feature type="domain" description="Thioredoxin" evidence="2">
    <location>
        <begin position="1"/>
        <end position="108"/>
    </location>
</feature>
<dbReference type="InterPro" id="IPR017937">
    <property type="entry name" value="Thioredoxin_CS"/>
</dbReference>